<keyword evidence="9 12" id="KW-0057">Aromatic amino acid biosynthesis</keyword>
<dbReference type="RefSeq" id="WP_069312783.1">
    <property type="nucleotide sequence ID" value="NZ_MDTU01000001.1"/>
</dbReference>
<evidence type="ECO:0000256" key="8">
    <source>
        <dbReference type="ARBA" id="ARBA00022898"/>
    </source>
</evidence>
<keyword evidence="8 12" id="KW-0663">Pyridoxal phosphate</keyword>
<keyword evidence="7 12" id="KW-0822">Tryptophan biosynthesis</keyword>
<evidence type="ECO:0000256" key="10">
    <source>
        <dbReference type="ARBA" id="ARBA00023239"/>
    </source>
</evidence>
<keyword evidence="10 12" id="KW-0456">Lyase</keyword>
<dbReference type="Pfam" id="PF00291">
    <property type="entry name" value="PALP"/>
    <property type="match status" value="1"/>
</dbReference>
<name>A0ABX3A284_9GAMM</name>
<feature type="domain" description="Tryptophan synthase beta chain-like PALP" evidence="13">
    <location>
        <begin position="56"/>
        <end position="380"/>
    </location>
</feature>
<evidence type="ECO:0000313" key="14">
    <source>
        <dbReference type="EMBL" id="ODN42986.1"/>
    </source>
</evidence>
<keyword evidence="6 12" id="KW-0028">Amino-acid biosynthesis</keyword>
<evidence type="ECO:0000259" key="13">
    <source>
        <dbReference type="Pfam" id="PF00291"/>
    </source>
</evidence>
<dbReference type="InterPro" id="IPR006654">
    <property type="entry name" value="Trp_synth_beta"/>
</dbReference>
<comment type="cofactor">
    <cofactor evidence="1 12">
        <name>pyridoxal 5'-phosphate</name>
        <dbReference type="ChEBI" id="CHEBI:597326"/>
    </cofactor>
</comment>
<evidence type="ECO:0000256" key="1">
    <source>
        <dbReference type="ARBA" id="ARBA00001933"/>
    </source>
</evidence>
<protein>
    <recommendedName>
        <fullName evidence="12">Tryptophan synthase beta chain</fullName>
        <ecNumber evidence="12">4.2.1.20</ecNumber>
    </recommendedName>
</protein>
<evidence type="ECO:0000256" key="7">
    <source>
        <dbReference type="ARBA" id="ARBA00022822"/>
    </source>
</evidence>
<feature type="modified residue" description="N6-(pyridoxal phosphate)lysine" evidence="12">
    <location>
        <position position="91"/>
    </location>
</feature>
<comment type="subunit">
    <text evidence="5 12">Tetramer of two alpha and two beta chains.</text>
</comment>
<evidence type="ECO:0000313" key="15">
    <source>
        <dbReference type="Proteomes" id="UP000094329"/>
    </source>
</evidence>
<comment type="caution">
    <text evidence="14">The sequence shown here is derived from an EMBL/GenBank/DDBJ whole genome shotgun (WGS) entry which is preliminary data.</text>
</comment>
<dbReference type="InterPro" id="IPR023026">
    <property type="entry name" value="Trp_synth_beta/beta-like"/>
</dbReference>
<dbReference type="InterPro" id="IPR006653">
    <property type="entry name" value="Trp_synth_b_CS"/>
</dbReference>
<dbReference type="NCBIfam" id="TIGR00263">
    <property type="entry name" value="trpB"/>
    <property type="match status" value="1"/>
</dbReference>
<evidence type="ECO:0000256" key="9">
    <source>
        <dbReference type="ARBA" id="ARBA00023141"/>
    </source>
</evidence>
<dbReference type="Gene3D" id="3.40.50.1100">
    <property type="match status" value="2"/>
</dbReference>
<dbReference type="HAMAP" id="MF_00133">
    <property type="entry name" value="Trp_synth_beta"/>
    <property type="match status" value="1"/>
</dbReference>
<evidence type="ECO:0000256" key="5">
    <source>
        <dbReference type="ARBA" id="ARBA00011270"/>
    </source>
</evidence>
<reference evidence="14 15" key="1">
    <citation type="submission" date="2016-08" db="EMBL/GenBank/DDBJ databases">
        <title>Draft genome sequence of Candidatus Piscirickettsia litoralis, from seawater.</title>
        <authorList>
            <person name="Wan X."/>
            <person name="Lee A.J."/>
            <person name="Hou S."/>
            <person name="Donachie S.P."/>
        </authorList>
    </citation>
    <scope>NUCLEOTIDE SEQUENCE [LARGE SCALE GENOMIC DNA]</scope>
    <source>
        <strain evidence="14 15">Y2</strain>
    </source>
</reference>
<dbReference type="SUPFAM" id="SSF53686">
    <property type="entry name" value="Tryptophan synthase beta subunit-like PLP-dependent enzymes"/>
    <property type="match status" value="1"/>
</dbReference>
<dbReference type="PIRSF" id="PIRSF001413">
    <property type="entry name" value="Trp_syn_beta"/>
    <property type="match status" value="1"/>
</dbReference>
<accession>A0ABX3A284</accession>
<dbReference type="InterPro" id="IPR001926">
    <property type="entry name" value="TrpB-like_PALP"/>
</dbReference>
<evidence type="ECO:0000256" key="6">
    <source>
        <dbReference type="ARBA" id="ARBA00022605"/>
    </source>
</evidence>
<keyword evidence="15" id="KW-1185">Reference proteome</keyword>
<dbReference type="PROSITE" id="PS00168">
    <property type="entry name" value="TRP_SYNTHASE_BETA"/>
    <property type="match status" value="1"/>
</dbReference>
<dbReference type="PANTHER" id="PTHR48077:SF3">
    <property type="entry name" value="TRYPTOPHAN SYNTHASE"/>
    <property type="match status" value="1"/>
</dbReference>
<organism evidence="14 15">
    <name type="scientific">Piscirickettsia litoralis</name>
    <dbReference type="NCBI Taxonomy" id="1891921"/>
    <lineage>
        <taxon>Bacteria</taxon>
        <taxon>Pseudomonadati</taxon>
        <taxon>Pseudomonadota</taxon>
        <taxon>Gammaproteobacteria</taxon>
        <taxon>Thiotrichales</taxon>
        <taxon>Piscirickettsiaceae</taxon>
        <taxon>Piscirickettsia</taxon>
    </lineage>
</organism>
<comment type="similarity">
    <text evidence="4 12">Belongs to the TrpB family.</text>
</comment>
<evidence type="ECO:0000256" key="11">
    <source>
        <dbReference type="ARBA" id="ARBA00049047"/>
    </source>
</evidence>
<evidence type="ECO:0000256" key="3">
    <source>
        <dbReference type="ARBA" id="ARBA00004733"/>
    </source>
</evidence>
<sequence>MLQTIKAVDHYFGEFGGQFIPEILVDPVNEINDLFNQVMSDDVFTNDLLATLREYAGRPTPLTYAGRLSESLGDINVYLKREDLLHTGAHKLNNALGQCLFAKKLGKKRIIAETGAGQHGVATATACARLGLECIIYMGAVDMARQAPNVQRMKLLGAKVISVETGTKTLKDAVNAALRDWAASFDHTHYCLGSALGPAPFPEMVATFQAVIGQEAHEQALKAFGKRPDTIVACVGGGSNAIGIFAEFVPYEEVALIGVEAGGSGAAPGKHAARFFDKQIGVLHGVKSYVLQNDDGQISETHSISAGLDYPSIAPQHAFLQDSGRAKYSSASDSEALAAMKTLARLEGVIPALESSHALAYVIREKDKLQGQNVVINLSGRGDKDLGQVEQYQEDLS</sequence>
<evidence type="ECO:0000256" key="2">
    <source>
        <dbReference type="ARBA" id="ARBA00002786"/>
    </source>
</evidence>
<dbReference type="Proteomes" id="UP000094329">
    <property type="component" value="Unassembled WGS sequence"/>
</dbReference>
<gene>
    <name evidence="12" type="primary">trpB</name>
    <name evidence="14" type="ORF">BGC07_08705</name>
</gene>
<dbReference type="PANTHER" id="PTHR48077">
    <property type="entry name" value="TRYPTOPHAN SYNTHASE-RELATED"/>
    <property type="match status" value="1"/>
</dbReference>
<proteinExistence type="inferred from homology"/>
<dbReference type="InterPro" id="IPR036052">
    <property type="entry name" value="TrpB-like_PALP_sf"/>
</dbReference>
<dbReference type="EMBL" id="MDTU01000001">
    <property type="protein sequence ID" value="ODN42986.1"/>
    <property type="molecule type" value="Genomic_DNA"/>
</dbReference>
<evidence type="ECO:0000256" key="4">
    <source>
        <dbReference type="ARBA" id="ARBA00009982"/>
    </source>
</evidence>
<comment type="function">
    <text evidence="2 12">The beta subunit is responsible for the synthesis of L-tryptophan from indole and L-serine.</text>
</comment>
<evidence type="ECO:0000256" key="12">
    <source>
        <dbReference type="HAMAP-Rule" id="MF_00133"/>
    </source>
</evidence>
<dbReference type="EC" id="4.2.1.20" evidence="12"/>
<dbReference type="CDD" id="cd06446">
    <property type="entry name" value="Trp-synth_B"/>
    <property type="match status" value="1"/>
</dbReference>
<comment type="catalytic activity">
    <reaction evidence="11 12">
        <text>(1S,2R)-1-C-(indol-3-yl)glycerol 3-phosphate + L-serine = D-glyceraldehyde 3-phosphate + L-tryptophan + H2O</text>
        <dbReference type="Rhea" id="RHEA:10532"/>
        <dbReference type="ChEBI" id="CHEBI:15377"/>
        <dbReference type="ChEBI" id="CHEBI:33384"/>
        <dbReference type="ChEBI" id="CHEBI:57912"/>
        <dbReference type="ChEBI" id="CHEBI:58866"/>
        <dbReference type="ChEBI" id="CHEBI:59776"/>
        <dbReference type="EC" id="4.2.1.20"/>
    </reaction>
</comment>
<comment type="pathway">
    <text evidence="3 12">Amino-acid biosynthesis; L-tryptophan biosynthesis; L-tryptophan from chorismate: step 5/5.</text>
</comment>